<gene>
    <name evidence="1" type="ORF">ARMGADRAFT_1048243</name>
</gene>
<dbReference type="OMA" id="FVIPANI"/>
<dbReference type="STRING" id="47427.A0A2H3DAR2"/>
<sequence length="301" mass="33220">MTLIPSFGPHCTVEELLLLAVGVPVFDAASGEAFLLRAYLILIFRDMPAMSMVMHFKGHNGFCPCCSCNITGIGDPGNPCAHTLYIPLDCSHHPAVHTNPSMVTKYDPANLPLQTDREILQQAQEVQFQVSPTASNNIGKKYGIKGTSILSSLLSISFTQSFPHDFMHLVFENVLTLLTLLWTGQFKGLNEGTESYQFPSDVWDAIGQGTAAAGLTIPGAFGQHPPNVATNKTACTADLWCFWLLYIAPVLLSHKFDNAAYFNHFIALVKLVNICLQFEISHDEVATVHQGFIDWVEEYER</sequence>
<dbReference type="OrthoDB" id="2404451at2759"/>
<dbReference type="PANTHER" id="PTHR46579">
    <property type="entry name" value="F5/8 TYPE C DOMAIN-CONTAINING PROTEIN-RELATED"/>
    <property type="match status" value="1"/>
</dbReference>
<dbReference type="InParanoid" id="A0A2H3DAR2"/>
<accession>A0A2H3DAR2</accession>
<protein>
    <submittedName>
        <fullName evidence="1">Uncharacterized protein</fullName>
    </submittedName>
</protein>
<proteinExistence type="predicted"/>
<dbReference type="EMBL" id="KZ293697">
    <property type="protein sequence ID" value="PBK84576.1"/>
    <property type="molecule type" value="Genomic_DNA"/>
</dbReference>
<dbReference type="Proteomes" id="UP000217790">
    <property type="component" value="Unassembled WGS sequence"/>
</dbReference>
<dbReference type="AlphaFoldDB" id="A0A2H3DAR2"/>
<reference evidence="2" key="1">
    <citation type="journal article" date="2017" name="Nat. Ecol. Evol.">
        <title>Genome expansion and lineage-specific genetic innovations in the forest pathogenic fungi Armillaria.</title>
        <authorList>
            <person name="Sipos G."/>
            <person name="Prasanna A.N."/>
            <person name="Walter M.C."/>
            <person name="O'Connor E."/>
            <person name="Balint B."/>
            <person name="Krizsan K."/>
            <person name="Kiss B."/>
            <person name="Hess J."/>
            <person name="Varga T."/>
            <person name="Slot J."/>
            <person name="Riley R."/>
            <person name="Boka B."/>
            <person name="Rigling D."/>
            <person name="Barry K."/>
            <person name="Lee J."/>
            <person name="Mihaltcheva S."/>
            <person name="LaButti K."/>
            <person name="Lipzen A."/>
            <person name="Waldron R."/>
            <person name="Moloney N.M."/>
            <person name="Sperisen C."/>
            <person name="Kredics L."/>
            <person name="Vagvoelgyi C."/>
            <person name="Patrignani A."/>
            <person name="Fitzpatrick D."/>
            <person name="Nagy I."/>
            <person name="Doyle S."/>
            <person name="Anderson J.B."/>
            <person name="Grigoriev I.V."/>
            <person name="Gueldener U."/>
            <person name="Muensterkoetter M."/>
            <person name="Nagy L.G."/>
        </authorList>
    </citation>
    <scope>NUCLEOTIDE SEQUENCE [LARGE SCALE GENOMIC DNA]</scope>
    <source>
        <strain evidence="2">Ar21-2</strain>
    </source>
</reference>
<name>A0A2H3DAR2_ARMGA</name>
<keyword evidence="2" id="KW-1185">Reference proteome</keyword>
<evidence type="ECO:0000313" key="1">
    <source>
        <dbReference type="EMBL" id="PBK84576.1"/>
    </source>
</evidence>
<dbReference type="PANTHER" id="PTHR46579:SF1">
    <property type="entry name" value="F5_8 TYPE C DOMAIN-CONTAINING PROTEIN"/>
    <property type="match status" value="1"/>
</dbReference>
<organism evidence="1 2">
    <name type="scientific">Armillaria gallica</name>
    <name type="common">Bulbous honey fungus</name>
    <name type="synonym">Armillaria bulbosa</name>
    <dbReference type="NCBI Taxonomy" id="47427"/>
    <lineage>
        <taxon>Eukaryota</taxon>
        <taxon>Fungi</taxon>
        <taxon>Dikarya</taxon>
        <taxon>Basidiomycota</taxon>
        <taxon>Agaricomycotina</taxon>
        <taxon>Agaricomycetes</taxon>
        <taxon>Agaricomycetidae</taxon>
        <taxon>Agaricales</taxon>
        <taxon>Marasmiineae</taxon>
        <taxon>Physalacriaceae</taxon>
        <taxon>Armillaria</taxon>
    </lineage>
</organism>
<evidence type="ECO:0000313" key="2">
    <source>
        <dbReference type="Proteomes" id="UP000217790"/>
    </source>
</evidence>